<accession>A0A1X9LIP6</accession>
<evidence type="ECO:0000313" key="6">
    <source>
        <dbReference type="Proteomes" id="UP000192775"/>
    </source>
</evidence>
<name>A0A1X9LIP6_9MICO</name>
<evidence type="ECO:0000256" key="1">
    <source>
        <dbReference type="ARBA" id="ARBA00006484"/>
    </source>
</evidence>
<dbReference type="PRINTS" id="PR00080">
    <property type="entry name" value="SDRFAMILY"/>
</dbReference>
<organism evidence="5 6">
    <name type="scientific">Cnuibacter physcomitrellae</name>
    <dbReference type="NCBI Taxonomy" id="1619308"/>
    <lineage>
        <taxon>Bacteria</taxon>
        <taxon>Bacillati</taxon>
        <taxon>Actinomycetota</taxon>
        <taxon>Actinomycetes</taxon>
        <taxon>Micrococcales</taxon>
        <taxon>Microbacteriaceae</taxon>
        <taxon>Cnuibacter</taxon>
    </lineage>
</organism>
<keyword evidence="3" id="KW-0560">Oxidoreductase</keyword>
<dbReference type="InterPro" id="IPR020904">
    <property type="entry name" value="Sc_DH/Rdtase_CS"/>
</dbReference>
<comment type="similarity">
    <text evidence="1 4">Belongs to the short-chain dehydrogenases/reductases (SDR) family.</text>
</comment>
<dbReference type="KEGG" id="cphy:B5808_02245"/>
<evidence type="ECO:0000256" key="2">
    <source>
        <dbReference type="ARBA" id="ARBA00022857"/>
    </source>
</evidence>
<dbReference type="PANTHER" id="PTHR43391:SF14">
    <property type="entry name" value="DEHYDROGENASE_REDUCTASE SDR FAMILY PROTEIN 7-LIKE"/>
    <property type="match status" value="1"/>
</dbReference>
<dbReference type="PANTHER" id="PTHR43391">
    <property type="entry name" value="RETINOL DEHYDROGENASE-RELATED"/>
    <property type="match status" value="1"/>
</dbReference>
<keyword evidence="2" id="KW-0521">NADP</keyword>
<dbReference type="CDD" id="cd05233">
    <property type="entry name" value="SDR_c"/>
    <property type="match status" value="1"/>
</dbReference>
<dbReference type="InterPro" id="IPR036291">
    <property type="entry name" value="NAD(P)-bd_dom_sf"/>
</dbReference>
<evidence type="ECO:0000256" key="4">
    <source>
        <dbReference type="RuleBase" id="RU000363"/>
    </source>
</evidence>
<dbReference type="FunFam" id="3.40.50.720:FF:000084">
    <property type="entry name" value="Short-chain dehydrogenase reductase"/>
    <property type="match status" value="1"/>
</dbReference>
<evidence type="ECO:0000313" key="5">
    <source>
        <dbReference type="EMBL" id="ARJ04178.1"/>
    </source>
</evidence>
<proteinExistence type="inferred from homology"/>
<dbReference type="PRINTS" id="PR00081">
    <property type="entry name" value="GDHRDH"/>
</dbReference>
<dbReference type="RefSeq" id="WP_085018059.1">
    <property type="nucleotide sequence ID" value="NZ_BMHD01000001.1"/>
</dbReference>
<dbReference type="Pfam" id="PF00106">
    <property type="entry name" value="adh_short"/>
    <property type="match status" value="1"/>
</dbReference>
<dbReference type="InterPro" id="IPR002347">
    <property type="entry name" value="SDR_fam"/>
</dbReference>
<dbReference type="AlphaFoldDB" id="A0A1X9LIP6"/>
<protein>
    <submittedName>
        <fullName evidence="5">Uncharacterized protein</fullName>
    </submittedName>
</protein>
<gene>
    <name evidence="5" type="ORF">B5808_02245</name>
</gene>
<dbReference type="GO" id="GO:0016491">
    <property type="term" value="F:oxidoreductase activity"/>
    <property type="evidence" value="ECO:0007669"/>
    <property type="project" value="UniProtKB-KW"/>
</dbReference>
<dbReference type="STRING" id="1619308.B5808_02245"/>
<evidence type="ECO:0000256" key="3">
    <source>
        <dbReference type="ARBA" id="ARBA00023002"/>
    </source>
</evidence>
<reference evidence="5 6" key="1">
    <citation type="submission" date="2017-04" db="EMBL/GenBank/DDBJ databases">
        <authorList>
            <person name="Afonso C.L."/>
            <person name="Miller P.J."/>
            <person name="Scott M.A."/>
            <person name="Spackman E."/>
            <person name="Goraichik I."/>
            <person name="Dimitrov K.M."/>
            <person name="Suarez D.L."/>
            <person name="Swayne D.E."/>
        </authorList>
    </citation>
    <scope>NUCLEOTIDE SEQUENCE [LARGE SCALE GENOMIC DNA]</scope>
    <source>
        <strain evidence="6">XA(T)</strain>
    </source>
</reference>
<keyword evidence="6" id="KW-1185">Reference proteome</keyword>
<dbReference type="Proteomes" id="UP000192775">
    <property type="component" value="Chromosome"/>
</dbReference>
<sequence length="296" mass="31017">MRELRGRTAFVTGGDSGIGLGIARALVGEGVRVALCGLTESSVQTAVDELSARTGGQVEVEGYVLDVRDRDALEAVAEQLDESYGGIDILVNNAGVGFLTPTVEAGFEQWDWVLGINLTGVFNGVRTFVPRMLASGRDGHVVSTASIGGLLGTPGGLYVAAKFGVVGLMEALRTELHGTGIGVSVLAPGIVRTNIAHGPRPPGVEASESPGGASLDELYQAPLEPDDVGRAVVAGILNDDLYILTHGEHRPFLAERFEAILASLPPEPADERRSAVERTVLANPVYSEAVARREAR</sequence>
<dbReference type="PROSITE" id="PS00061">
    <property type="entry name" value="ADH_SHORT"/>
    <property type="match status" value="1"/>
</dbReference>
<dbReference type="SUPFAM" id="SSF51735">
    <property type="entry name" value="NAD(P)-binding Rossmann-fold domains"/>
    <property type="match status" value="1"/>
</dbReference>
<dbReference type="Gene3D" id="3.40.50.720">
    <property type="entry name" value="NAD(P)-binding Rossmann-like Domain"/>
    <property type="match status" value="1"/>
</dbReference>
<dbReference type="EMBL" id="CP020715">
    <property type="protein sequence ID" value="ARJ04178.1"/>
    <property type="molecule type" value="Genomic_DNA"/>
</dbReference>